<proteinExistence type="predicted"/>
<reference evidence="1 2" key="1">
    <citation type="submission" date="2021-06" db="EMBL/GenBank/DDBJ databases">
        <title>Caerostris extrusa draft genome.</title>
        <authorList>
            <person name="Kono N."/>
            <person name="Arakawa K."/>
        </authorList>
    </citation>
    <scope>NUCLEOTIDE SEQUENCE [LARGE SCALE GENOMIC DNA]</scope>
</reference>
<gene>
    <name evidence="1" type="ORF">CEXT_768631</name>
</gene>
<keyword evidence="2" id="KW-1185">Reference proteome</keyword>
<organism evidence="1 2">
    <name type="scientific">Caerostris extrusa</name>
    <name type="common">Bark spider</name>
    <name type="synonym">Caerostris bankana</name>
    <dbReference type="NCBI Taxonomy" id="172846"/>
    <lineage>
        <taxon>Eukaryota</taxon>
        <taxon>Metazoa</taxon>
        <taxon>Ecdysozoa</taxon>
        <taxon>Arthropoda</taxon>
        <taxon>Chelicerata</taxon>
        <taxon>Arachnida</taxon>
        <taxon>Araneae</taxon>
        <taxon>Araneomorphae</taxon>
        <taxon>Entelegynae</taxon>
        <taxon>Araneoidea</taxon>
        <taxon>Araneidae</taxon>
        <taxon>Caerostris</taxon>
    </lineage>
</organism>
<accession>A0AAV4PG39</accession>
<sequence length="103" mass="12053">MTNSASNKYKKPIANRTVKILTDFTESGISKNTLNQLYYLKRKEELTKLHLQVEFPPPCYYSDPELHANLSRRESSCWMFSLLELRFYRSNGISKEVGGRIPY</sequence>
<protein>
    <submittedName>
        <fullName evidence="1">Uncharacterized protein</fullName>
    </submittedName>
</protein>
<dbReference type="Proteomes" id="UP001054945">
    <property type="component" value="Unassembled WGS sequence"/>
</dbReference>
<comment type="caution">
    <text evidence="1">The sequence shown here is derived from an EMBL/GenBank/DDBJ whole genome shotgun (WGS) entry which is preliminary data.</text>
</comment>
<dbReference type="AlphaFoldDB" id="A0AAV4PG39"/>
<dbReference type="EMBL" id="BPLR01004507">
    <property type="protein sequence ID" value="GIX95393.1"/>
    <property type="molecule type" value="Genomic_DNA"/>
</dbReference>
<evidence type="ECO:0000313" key="2">
    <source>
        <dbReference type="Proteomes" id="UP001054945"/>
    </source>
</evidence>
<evidence type="ECO:0000313" key="1">
    <source>
        <dbReference type="EMBL" id="GIX95393.1"/>
    </source>
</evidence>
<name>A0AAV4PG39_CAEEX</name>